<evidence type="ECO:0000256" key="1">
    <source>
        <dbReference type="SAM" id="MobiDB-lite"/>
    </source>
</evidence>
<sequence length="184" mass="20367">MATGIQKVGQMLVACVAMIIGFFFWAMAMVLSIPLAIVRWCQEQFPPPNEVWNRYNHPTVAHDVEAGRQPVSAQVERREPVASTAGNGGRRMVAPMTSGNREHTAYNIASGHEHSAYDGHESIGDASVSSHTHVEHDEVTSRPKKDEPHYSSNAARQKAVPVSKTGRYYEPQTHAIPEVQVNRQ</sequence>
<feature type="region of interest" description="Disordered" evidence="1">
    <location>
        <begin position="69"/>
        <end position="96"/>
    </location>
</feature>
<proteinExistence type="predicted"/>
<keyword evidence="2" id="KW-0472">Membrane</keyword>
<accession>A0A5C3LSK1</accession>
<evidence type="ECO:0000313" key="4">
    <source>
        <dbReference type="Proteomes" id="UP000308652"/>
    </source>
</evidence>
<feature type="transmembrane region" description="Helical" evidence="2">
    <location>
        <begin position="12"/>
        <end position="37"/>
    </location>
</feature>
<dbReference type="Proteomes" id="UP000308652">
    <property type="component" value="Unassembled WGS sequence"/>
</dbReference>
<keyword evidence="2" id="KW-1133">Transmembrane helix</keyword>
<name>A0A5C3LSK1_9AGAR</name>
<evidence type="ECO:0000256" key="2">
    <source>
        <dbReference type="SAM" id="Phobius"/>
    </source>
</evidence>
<feature type="region of interest" description="Disordered" evidence="1">
    <location>
        <begin position="115"/>
        <end position="184"/>
    </location>
</feature>
<protein>
    <submittedName>
        <fullName evidence="3">Uncharacterized protein</fullName>
    </submittedName>
</protein>
<feature type="compositionally biased region" description="Basic and acidic residues" evidence="1">
    <location>
        <begin position="132"/>
        <end position="149"/>
    </location>
</feature>
<gene>
    <name evidence="3" type="ORF">BDQ12DRAFT_693606</name>
</gene>
<organism evidence="3 4">
    <name type="scientific">Crucibulum laeve</name>
    <dbReference type="NCBI Taxonomy" id="68775"/>
    <lineage>
        <taxon>Eukaryota</taxon>
        <taxon>Fungi</taxon>
        <taxon>Dikarya</taxon>
        <taxon>Basidiomycota</taxon>
        <taxon>Agaricomycotina</taxon>
        <taxon>Agaricomycetes</taxon>
        <taxon>Agaricomycetidae</taxon>
        <taxon>Agaricales</taxon>
        <taxon>Agaricineae</taxon>
        <taxon>Nidulariaceae</taxon>
        <taxon>Crucibulum</taxon>
    </lineage>
</organism>
<dbReference type="EMBL" id="ML213711">
    <property type="protein sequence ID" value="TFK31751.1"/>
    <property type="molecule type" value="Genomic_DNA"/>
</dbReference>
<keyword evidence="4" id="KW-1185">Reference proteome</keyword>
<evidence type="ECO:0000313" key="3">
    <source>
        <dbReference type="EMBL" id="TFK31751.1"/>
    </source>
</evidence>
<keyword evidence="2" id="KW-0812">Transmembrane</keyword>
<dbReference type="AlphaFoldDB" id="A0A5C3LSK1"/>
<reference evidence="3 4" key="1">
    <citation type="journal article" date="2019" name="Nat. Ecol. Evol.">
        <title>Megaphylogeny resolves global patterns of mushroom evolution.</title>
        <authorList>
            <person name="Varga T."/>
            <person name="Krizsan K."/>
            <person name="Foldi C."/>
            <person name="Dima B."/>
            <person name="Sanchez-Garcia M."/>
            <person name="Sanchez-Ramirez S."/>
            <person name="Szollosi G.J."/>
            <person name="Szarkandi J.G."/>
            <person name="Papp V."/>
            <person name="Albert L."/>
            <person name="Andreopoulos W."/>
            <person name="Angelini C."/>
            <person name="Antonin V."/>
            <person name="Barry K.W."/>
            <person name="Bougher N.L."/>
            <person name="Buchanan P."/>
            <person name="Buyck B."/>
            <person name="Bense V."/>
            <person name="Catcheside P."/>
            <person name="Chovatia M."/>
            <person name="Cooper J."/>
            <person name="Damon W."/>
            <person name="Desjardin D."/>
            <person name="Finy P."/>
            <person name="Geml J."/>
            <person name="Haridas S."/>
            <person name="Hughes K."/>
            <person name="Justo A."/>
            <person name="Karasinski D."/>
            <person name="Kautmanova I."/>
            <person name="Kiss B."/>
            <person name="Kocsube S."/>
            <person name="Kotiranta H."/>
            <person name="LaButti K.M."/>
            <person name="Lechner B.E."/>
            <person name="Liimatainen K."/>
            <person name="Lipzen A."/>
            <person name="Lukacs Z."/>
            <person name="Mihaltcheva S."/>
            <person name="Morgado L.N."/>
            <person name="Niskanen T."/>
            <person name="Noordeloos M.E."/>
            <person name="Ohm R.A."/>
            <person name="Ortiz-Santana B."/>
            <person name="Ovrebo C."/>
            <person name="Racz N."/>
            <person name="Riley R."/>
            <person name="Savchenko A."/>
            <person name="Shiryaev A."/>
            <person name="Soop K."/>
            <person name="Spirin V."/>
            <person name="Szebenyi C."/>
            <person name="Tomsovsky M."/>
            <person name="Tulloss R.E."/>
            <person name="Uehling J."/>
            <person name="Grigoriev I.V."/>
            <person name="Vagvolgyi C."/>
            <person name="Papp T."/>
            <person name="Martin F.M."/>
            <person name="Miettinen O."/>
            <person name="Hibbett D.S."/>
            <person name="Nagy L.G."/>
        </authorList>
    </citation>
    <scope>NUCLEOTIDE SEQUENCE [LARGE SCALE GENOMIC DNA]</scope>
    <source>
        <strain evidence="3 4">CBS 166.37</strain>
    </source>
</reference>